<evidence type="ECO:0000256" key="2">
    <source>
        <dbReference type="ARBA" id="ARBA00023015"/>
    </source>
</evidence>
<dbReference type="PRINTS" id="PR00039">
    <property type="entry name" value="HTHLYSR"/>
</dbReference>
<keyword evidence="3" id="KW-0238">DNA-binding</keyword>
<sequence>MELRNIVTFLKVAEMRNFSKAAEKLGYSQSTITIQIQQLEKELGTQLFERIGKGVTLTEQGKAFIFHANEIIRVTNKAIVSTKANDSTKDTDVIAGTLRIGSVESVSTAILPDILLQFHHAHPKVEIVVNTTGRDALIDLVRNNTIDLFFTLEKKINVPGLKRTILREEKIIFVAPTHYAIPYKEKVKLEDIVNMPFLLTEQGESYRYELERLLSDKDIEMKPILEISNTETIIHLVEKGMGISFLPLFSAQTSIEKGKLSQIQTDIPAIYMWSQLFYHKNKWITPQMSAFISVAQDFFKTGT</sequence>
<dbReference type="Pfam" id="PF03466">
    <property type="entry name" value="LysR_substrate"/>
    <property type="match status" value="1"/>
</dbReference>
<dbReference type="STRING" id="756499.Desde_1775"/>
<dbReference type="FunFam" id="1.10.10.10:FF:000001">
    <property type="entry name" value="LysR family transcriptional regulator"/>
    <property type="match status" value="1"/>
</dbReference>
<dbReference type="EMBL" id="CP003348">
    <property type="protein sequence ID" value="AFM00171.1"/>
    <property type="molecule type" value="Genomic_DNA"/>
</dbReference>
<dbReference type="Proteomes" id="UP000006053">
    <property type="component" value="Chromosome"/>
</dbReference>
<dbReference type="RefSeq" id="WP_014793659.1">
    <property type="nucleotide sequence ID" value="NC_018017.1"/>
</dbReference>
<gene>
    <name evidence="6" type="ordered locus">Desde_1775</name>
</gene>
<dbReference type="Gene3D" id="3.40.190.290">
    <property type="match status" value="1"/>
</dbReference>
<protein>
    <submittedName>
        <fullName evidence="6">Transcriptional regulator</fullName>
    </submittedName>
</protein>
<dbReference type="SUPFAM" id="SSF53850">
    <property type="entry name" value="Periplasmic binding protein-like II"/>
    <property type="match status" value="1"/>
</dbReference>
<dbReference type="InterPro" id="IPR036388">
    <property type="entry name" value="WH-like_DNA-bd_sf"/>
</dbReference>
<keyword evidence="7" id="KW-1185">Reference proteome</keyword>
<dbReference type="Gene3D" id="1.10.10.10">
    <property type="entry name" value="Winged helix-like DNA-binding domain superfamily/Winged helix DNA-binding domain"/>
    <property type="match status" value="1"/>
</dbReference>
<comment type="similarity">
    <text evidence="1">Belongs to the LysR transcriptional regulatory family.</text>
</comment>
<dbReference type="GO" id="GO:0003700">
    <property type="term" value="F:DNA-binding transcription factor activity"/>
    <property type="evidence" value="ECO:0007669"/>
    <property type="project" value="InterPro"/>
</dbReference>
<dbReference type="InterPro" id="IPR005119">
    <property type="entry name" value="LysR_subst-bd"/>
</dbReference>
<keyword evidence="4" id="KW-0804">Transcription</keyword>
<dbReference type="SUPFAM" id="SSF46785">
    <property type="entry name" value="Winged helix' DNA-binding domain"/>
    <property type="match status" value="1"/>
</dbReference>
<dbReference type="HOGENOM" id="CLU_039613_6_1_9"/>
<reference evidence="7" key="1">
    <citation type="submission" date="2012-06" db="EMBL/GenBank/DDBJ databases">
        <title>Complete sequence of Desulfitobacterium dehalogenans ATCC 51507.</title>
        <authorList>
            <person name="Lucas S."/>
            <person name="Han J."/>
            <person name="Lapidus A."/>
            <person name="Cheng J.-F."/>
            <person name="Goodwin L."/>
            <person name="Pitluck S."/>
            <person name="Peters L."/>
            <person name="Ovchinnikova G."/>
            <person name="Teshima H."/>
            <person name="Detter J.C."/>
            <person name="Han C."/>
            <person name="Tapia R."/>
            <person name="Land M."/>
            <person name="Hauser L."/>
            <person name="Kyrpides N."/>
            <person name="Ivanova N."/>
            <person name="Pagani I."/>
            <person name="Kruse T."/>
            <person name="de Vos W.M."/>
            <person name="Smidt H."/>
            <person name="Woyke T."/>
        </authorList>
    </citation>
    <scope>NUCLEOTIDE SEQUENCE [LARGE SCALE GENOMIC DNA]</scope>
    <source>
        <strain evidence="7">ATCC 51507 / DSM 9161 / JW/IU-DC1</strain>
    </source>
</reference>
<organism evidence="6 7">
    <name type="scientific">Desulfitobacterium dehalogenans (strain ATCC 51507 / DSM 9161 / JW/IU-DC1)</name>
    <dbReference type="NCBI Taxonomy" id="756499"/>
    <lineage>
        <taxon>Bacteria</taxon>
        <taxon>Bacillati</taxon>
        <taxon>Bacillota</taxon>
        <taxon>Clostridia</taxon>
        <taxon>Eubacteriales</taxon>
        <taxon>Desulfitobacteriaceae</taxon>
        <taxon>Desulfitobacterium</taxon>
    </lineage>
</organism>
<evidence type="ECO:0000313" key="7">
    <source>
        <dbReference type="Proteomes" id="UP000006053"/>
    </source>
</evidence>
<dbReference type="PROSITE" id="PS50931">
    <property type="entry name" value="HTH_LYSR"/>
    <property type="match status" value="1"/>
</dbReference>
<dbReference type="Pfam" id="PF00126">
    <property type="entry name" value="HTH_1"/>
    <property type="match status" value="1"/>
</dbReference>
<dbReference type="PANTHER" id="PTHR30126">
    <property type="entry name" value="HTH-TYPE TRANSCRIPTIONAL REGULATOR"/>
    <property type="match status" value="1"/>
</dbReference>
<feature type="domain" description="HTH lysR-type" evidence="5">
    <location>
        <begin position="1"/>
        <end position="58"/>
    </location>
</feature>
<dbReference type="OrthoDB" id="119203at2"/>
<dbReference type="InterPro" id="IPR036390">
    <property type="entry name" value="WH_DNA-bd_sf"/>
</dbReference>
<keyword evidence="2" id="KW-0805">Transcription regulation</keyword>
<reference evidence="6 7" key="2">
    <citation type="journal article" date="2015" name="J. Bacteriol.">
        <title>Genomic, proteomic, and biochemical analysis of the organohalide respiratory pathway in Desulfitobacterium dehalogenans.</title>
        <authorList>
            <person name="Kruse T."/>
            <person name="van de Pas B.A."/>
            <person name="Atteia A."/>
            <person name="Krab K."/>
            <person name="Hagen W.R."/>
            <person name="Goodwin L."/>
            <person name="Chain P."/>
            <person name="Boeren S."/>
            <person name="Maphosa F."/>
            <person name="Schraa G."/>
            <person name="de Vos W.M."/>
            <person name="van der Oost J."/>
            <person name="Smidt H."/>
            <person name="Stams A.J."/>
        </authorList>
    </citation>
    <scope>NUCLEOTIDE SEQUENCE [LARGE SCALE GENOMIC DNA]</scope>
    <source>
        <strain evidence="7">ATCC 51507 / DSM 9161 / JW/IU-DC1</strain>
    </source>
</reference>
<dbReference type="KEGG" id="ddh:Desde_1775"/>
<dbReference type="InterPro" id="IPR000847">
    <property type="entry name" value="LysR_HTH_N"/>
</dbReference>
<evidence type="ECO:0000256" key="1">
    <source>
        <dbReference type="ARBA" id="ARBA00009437"/>
    </source>
</evidence>
<evidence type="ECO:0000313" key="6">
    <source>
        <dbReference type="EMBL" id="AFM00171.1"/>
    </source>
</evidence>
<dbReference type="PANTHER" id="PTHR30126:SF100">
    <property type="entry name" value="LYSR-FAMILY TRANSCRIPTIONAL REGULATOR"/>
    <property type="match status" value="1"/>
</dbReference>
<evidence type="ECO:0000259" key="5">
    <source>
        <dbReference type="PROSITE" id="PS50931"/>
    </source>
</evidence>
<accession>I4A886</accession>
<dbReference type="AlphaFoldDB" id="I4A886"/>
<name>I4A886_DESDJ</name>
<evidence type="ECO:0000256" key="3">
    <source>
        <dbReference type="ARBA" id="ARBA00023125"/>
    </source>
</evidence>
<dbReference type="CDD" id="cd05466">
    <property type="entry name" value="PBP2_LTTR_substrate"/>
    <property type="match status" value="1"/>
</dbReference>
<dbReference type="GO" id="GO:0000976">
    <property type="term" value="F:transcription cis-regulatory region binding"/>
    <property type="evidence" value="ECO:0007669"/>
    <property type="project" value="TreeGrafter"/>
</dbReference>
<dbReference type="eggNOG" id="COG0583">
    <property type="taxonomic scope" value="Bacteria"/>
</dbReference>
<proteinExistence type="inferred from homology"/>
<evidence type="ECO:0000256" key="4">
    <source>
        <dbReference type="ARBA" id="ARBA00023163"/>
    </source>
</evidence>